<dbReference type="Pfam" id="PF00534">
    <property type="entry name" value="Glycos_transf_1"/>
    <property type="match status" value="1"/>
</dbReference>
<evidence type="ECO:0000313" key="3">
    <source>
        <dbReference type="Proteomes" id="UP001269267"/>
    </source>
</evidence>
<dbReference type="Gene3D" id="3.40.50.2000">
    <property type="entry name" value="Glycogen Phosphorylase B"/>
    <property type="match status" value="2"/>
</dbReference>
<comment type="caution">
    <text evidence="2">The sequence shown here is derived from an EMBL/GenBank/DDBJ whole genome shotgun (WGS) entry which is preliminary data.</text>
</comment>
<name>A0ABU1GAS2_9GAMM</name>
<sequence length="344" mass="38018">MHIIHANLAKGFRGGERQTVLLIEALGELYPTVSQTLVCRPDSPMREELAKVASVRIVSAKHQLWGHHVTGNADIVHAHEAKAVHWAWLHRTLYKTPYIITRRVDTPIKRKRTNLMFYGKADCCVAISNVIATELSALTRVPIPVIPSALTPSAPSADTAASLRSQYAKRFIVGHIGALVDKHKGQRVLLEAAKLMEKDYPDIVFLLFGQGDDEASLRKESEQSTNVNWMGFKTNILDYISAFDLFAFPSRNEGLGSILLDVMNAKVPIIASDVGGIPDIVKHQKTGLLIPANDASALAKGIIYLKENSALRQHLVQGATKHLDRYDPRSMADSYNQLYQAIVS</sequence>
<accession>A0ABU1GAS2</accession>
<keyword evidence="2" id="KW-0328">Glycosyltransferase</keyword>
<protein>
    <submittedName>
        <fullName evidence="2">Glycosyltransferase family 4 protein</fullName>
        <ecNumber evidence="2">2.4.-.-</ecNumber>
    </submittedName>
</protein>
<gene>
    <name evidence="2" type="ORF">QC815_05660</name>
</gene>
<dbReference type="InterPro" id="IPR001296">
    <property type="entry name" value="Glyco_trans_1"/>
</dbReference>
<dbReference type="EC" id="2.4.-.-" evidence="2"/>
<organism evidence="2 3">
    <name type="scientific">Vreelandella gomseomensis</name>
    <dbReference type="NCBI Taxonomy" id="370766"/>
    <lineage>
        <taxon>Bacteria</taxon>
        <taxon>Pseudomonadati</taxon>
        <taxon>Pseudomonadota</taxon>
        <taxon>Gammaproteobacteria</taxon>
        <taxon>Oceanospirillales</taxon>
        <taxon>Halomonadaceae</taxon>
        <taxon>Vreelandella</taxon>
    </lineage>
</organism>
<feature type="domain" description="Glycosyl transferase family 1" evidence="1">
    <location>
        <begin position="169"/>
        <end position="321"/>
    </location>
</feature>
<keyword evidence="2" id="KW-0808">Transferase</keyword>
<dbReference type="GO" id="GO:0016757">
    <property type="term" value="F:glycosyltransferase activity"/>
    <property type="evidence" value="ECO:0007669"/>
    <property type="project" value="UniProtKB-KW"/>
</dbReference>
<dbReference type="EMBL" id="JARWAI010000003">
    <property type="protein sequence ID" value="MDR5874407.1"/>
    <property type="molecule type" value="Genomic_DNA"/>
</dbReference>
<keyword evidence="3" id="KW-1185">Reference proteome</keyword>
<dbReference type="RefSeq" id="WP_230445391.1">
    <property type="nucleotide sequence ID" value="NZ_JARWAI010000003.1"/>
</dbReference>
<reference evidence="2 3" key="1">
    <citation type="submission" date="2023-04" db="EMBL/GenBank/DDBJ databases">
        <title>A long-awaited taxogenomic arrangement of the family Halomonadaceae.</title>
        <authorList>
            <person name="De La Haba R."/>
            <person name="Chuvochina M."/>
            <person name="Wittouck S."/>
            <person name="Arahal D.R."/>
            <person name="Sanchez-Porro C."/>
            <person name="Hugenholtz P."/>
            <person name="Ventosa A."/>
        </authorList>
    </citation>
    <scope>NUCLEOTIDE SEQUENCE [LARGE SCALE GENOMIC DNA]</scope>
    <source>
        <strain evidence="2 3">DSM 18042</strain>
    </source>
</reference>
<dbReference type="SUPFAM" id="SSF53756">
    <property type="entry name" value="UDP-Glycosyltransferase/glycogen phosphorylase"/>
    <property type="match status" value="1"/>
</dbReference>
<proteinExistence type="predicted"/>
<evidence type="ECO:0000313" key="2">
    <source>
        <dbReference type="EMBL" id="MDR5874407.1"/>
    </source>
</evidence>
<dbReference type="PANTHER" id="PTHR12526">
    <property type="entry name" value="GLYCOSYLTRANSFERASE"/>
    <property type="match status" value="1"/>
</dbReference>
<dbReference type="CDD" id="cd03801">
    <property type="entry name" value="GT4_PimA-like"/>
    <property type="match status" value="1"/>
</dbReference>
<evidence type="ECO:0000259" key="1">
    <source>
        <dbReference type="Pfam" id="PF00534"/>
    </source>
</evidence>
<dbReference type="Proteomes" id="UP001269267">
    <property type="component" value="Unassembled WGS sequence"/>
</dbReference>